<reference evidence="1 2" key="1">
    <citation type="submission" date="2019-04" db="EMBL/GenBank/DDBJ databases">
        <authorList>
            <person name="Dong K."/>
        </authorList>
    </citation>
    <scope>NUCLEOTIDE SEQUENCE [LARGE SCALE GENOMIC DNA]</scope>
    <source>
        <strain evidence="2">dk3543</strain>
    </source>
</reference>
<comment type="caution">
    <text evidence="1">The sequence shown here is derived from an EMBL/GenBank/DDBJ whole genome shotgun (WGS) entry which is preliminary data.</text>
</comment>
<protein>
    <submittedName>
        <fullName evidence="1">Uncharacterized protein</fullName>
    </submittedName>
</protein>
<dbReference type="RefSeq" id="WP_137064339.1">
    <property type="nucleotide sequence ID" value="NZ_CP040748.1"/>
</dbReference>
<sequence>MTTPPVRPRALTAQATALAVSLMDRAGASGRLPAADVKVGTPMEAVGDTSGTHLFPFGASGEVDVTPYLLVHSLPLTCEAVRVPDGEVGAGAWRVELDRPIADYIASGALREFSVVD</sequence>
<dbReference type="EMBL" id="SZPY01000001">
    <property type="protein sequence ID" value="TKI63875.1"/>
    <property type="molecule type" value="Genomic_DNA"/>
</dbReference>
<dbReference type="AlphaFoldDB" id="A0A4U2YSV8"/>
<keyword evidence="2" id="KW-1185">Reference proteome</keyword>
<name>A0A4U2YSV8_9ACTN</name>
<evidence type="ECO:0000313" key="1">
    <source>
        <dbReference type="EMBL" id="TKI63875.1"/>
    </source>
</evidence>
<dbReference type="OrthoDB" id="3785959at2"/>
<dbReference type="Proteomes" id="UP000307808">
    <property type="component" value="Unassembled WGS sequence"/>
</dbReference>
<organism evidence="1 2">
    <name type="scientific">Nocardioides jishulii</name>
    <dbReference type="NCBI Taxonomy" id="2575440"/>
    <lineage>
        <taxon>Bacteria</taxon>
        <taxon>Bacillati</taxon>
        <taxon>Actinomycetota</taxon>
        <taxon>Actinomycetes</taxon>
        <taxon>Propionibacteriales</taxon>
        <taxon>Nocardioidaceae</taxon>
        <taxon>Nocardioides</taxon>
    </lineage>
</organism>
<proteinExistence type="predicted"/>
<evidence type="ECO:0000313" key="2">
    <source>
        <dbReference type="Proteomes" id="UP000307808"/>
    </source>
</evidence>
<accession>A0A4U2YSV8</accession>
<gene>
    <name evidence="1" type="ORF">FC770_01450</name>
</gene>